<protein>
    <recommendedName>
        <fullName evidence="3">YjbR protein</fullName>
    </recommendedName>
</protein>
<evidence type="ECO:0000313" key="1">
    <source>
        <dbReference type="EMBL" id="PJJ55929.1"/>
    </source>
</evidence>
<dbReference type="EMBL" id="PGEZ01000001">
    <property type="protein sequence ID" value="PJJ55929.1"/>
    <property type="molecule type" value="Genomic_DNA"/>
</dbReference>
<comment type="caution">
    <text evidence="1">The sequence shown here is derived from an EMBL/GenBank/DDBJ whole genome shotgun (WGS) entry which is preliminary data.</text>
</comment>
<keyword evidence="2" id="KW-1185">Reference proteome</keyword>
<evidence type="ECO:0000313" key="2">
    <source>
        <dbReference type="Proteomes" id="UP000230842"/>
    </source>
</evidence>
<proteinExistence type="predicted"/>
<sequence>MGRPRKARESDIEEVALALPRAVMVAGWGGLPSYRVSGRFFVGYRTPRPDAVDAESGERLTDVVVFRVPDEGDKLALVQGDGPFFTTPHFDGHASVLLRLAHLGRLSRDELAEVIVDAWRSQAAPTVVGRWEAERRDG</sequence>
<accession>A0A2M9BDC4</accession>
<dbReference type="RefSeq" id="WP_100414229.1">
    <property type="nucleotide sequence ID" value="NZ_PGEZ01000001.1"/>
</dbReference>
<evidence type="ECO:0008006" key="3">
    <source>
        <dbReference type="Google" id="ProtNLM"/>
    </source>
</evidence>
<dbReference type="Proteomes" id="UP000230842">
    <property type="component" value="Unassembled WGS sequence"/>
</dbReference>
<gene>
    <name evidence="1" type="ORF">CLV56_0132</name>
</gene>
<dbReference type="Pfam" id="PF04237">
    <property type="entry name" value="YjbR"/>
    <property type="match status" value="1"/>
</dbReference>
<dbReference type="InterPro" id="IPR058532">
    <property type="entry name" value="YjbR/MT2646/Rv2570-like"/>
</dbReference>
<dbReference type="AlphaFoldDB" id="A0A2M9BDC4"/>
<name>A0A2M9BDC4_9ACTN</name>
<dbReference type="OrthoDB" id="954305at2"/>
<reference evidence="1 2" key="1">
    <citation type="submission" date="2017-11" db="EMBL/GenBank/DDBJ databases">
        <title>Genomic Encyclopedia of Archaeal and Bacterial Type Strains, Phase II (KMG-II): From Individual Species to Whole Genera.</title>
        <authorList>
            <person name="Goeker M."/>
        </authorList>
    </citation>
    <scope>NUCLEOTIDE SEQUENCE [LARGE SCALE GENOMIC DNA]</scope>
    <source>
        <strain evidence="1 2">DSM 27763</strain>
    </source>
</reference>
<organism evidence="1 2">
    <name type="scientific">Mumia flava</name>
    <dbReference type="NCBI Taxonomy" id="1348852"/>
    <lineage>
        <taxon>Bacteria</taxon>
        <taxon>Bacillati</taxon>
        <taxon>Actinomycetota</taxon>
        <taxon>Actinomycetes</taxon>
        <taxon>Propionibacteriales</taxon>
        <taxon>Nocardioidaceae</taxon>
        <taxon>Mumia</taxon>
    </lineage>
</organism>